<proteinExistence type="predicted"/>
<dbReference type="GeneID" id="81125369"/>
<accession>A0ABD5WE52</accession>
<evidence type="ECO:0000313" key="2">
    <source>
        <dbReference type="EMBL" id="MFC7069616.1"/>
    </source>
</evidence>
<keyword evidence="1" id="KW-0472">Membrane</keyword>
<name>A0ABD5WE52_9EURY</name>
<dbReference type="AlphaFoldDB" id="A0ABD5WE52"/>
<evidence type="ECO:0000313" key="3">
    <source>
        <dbReference type="Proteomes" id="UP001596461"/>
    </source>
</evidence>
<feature type="transmembrane region" description="Helical" evidence="1">
    <location>
        <begin position="62"/>
        <end position="80"/>
    </location>
</feature>
<dbReference type="RefSeq" id="WP_284030534.1">
    <property type="nucleotide sequence ID" value="NZ_CP126154.1"/>
</dbReference>
<keyword evidence="1" id="KW-1133">Transmembrane helix</keyword>
<keyword evidence="1" id="KW-0812">Transmembrane</keyword>
<evidence type="ECO:0000256" key="1">
    <source>
        <dbReference type="SAM" id="Phobius"/>
    </source>
</evidence>
<dbReference type="EMBL" id="JBHTAH010000005">
    <property type="protein sequence ID" value="MFC7069616.1"/>
    <property type="molecule type" value="Genomic_DNA"/>
</dbReference>
<protein>
    <submittedName>
        <fullName evidence="2">Uncharacterized protein</fullName>
    </submittedName>
</protein>
<sequence length="85" mass="8826">MYAALTEVADSPEKLGAVLGLLVGVVQRFVYPVGFPAVTVVVVGVVLTRFGGREWVDVGRTFVVLGAAVVVVSAVLRLVFGGPLV</sequence>
<dbReference type="Proteomes" id="UP001596461">
    <property type="component" value="Unassembled WGS sequence"/>
</dbReference>
<comment type="caution">
    <text evidence="2">The sequence shown here is derived from an EMBL/GenBank/DDBJ whole genome shotgun (WGS) entry which is preliminary data.</text>
</comment>
<feature type="transmembrane region" description="Helical" evidence="1">
    <location>
        <begin position="29"/>
        <end position="50"/>
    </location>
</feature>
<gene>
    <name evidence="2" type="ORF">ACFQL9_08185</name>
</gene>
<reference evidence="2 3" key="1">
    <citation type="journal article" date="2019" name="Int. J. Syst. Evol. Microbiol.">
        <title>The Global Catalogue of Microorganisms (GCM) 10K type strain sequencing project: providing services to taxonomists for standard genome sequencing and annotation.</title>
        <authorList>
            <consortium name="The Broad Institute Genomics Platform"/>
            <consortium name="The Broad Institute Genome Sequencing Center for Infectious Disease"/>
            <person name="Wu L."/>
            <person name="Ma J."/>
        </authorList>
    </citation>
    <scope>NUCLEOTIDE SEQUENCE [LARGE SCALE GENOMIC DNA]</scope>
    <source>
        <strain evidence="2 3">DT31</strain>
    </source>
</reference>
<keyword evidence="3" id="KW-1185">Reference proteome</keyword>
<organism evidence="2 3">
    <name type="scientific">Halobaculum lipolyticum</name>
    <dbReference type="NCBI Taxonomy" id="3032001"/>
    <lineage>
        <taxon>Archaea</taxon>
        <taxon>Methanobacteriati</taxon>
        <taxon>Methanobacteriota</taxon>
        <taxon>Stenosarchaea group</taxon>
        <taxon>Halobacteria</taxon>
        <taxon>Halobacteriales</taxon>
        <taxon>Haloferacaceae</taxon>
        <taxon>Halobaculum</taxon>
    </lineage>
</organism>